<accession>A0A1Z1WPL6</accession>
<keyword evidence="2" id="KW-0732">Signal</keyword>
<evidence type="ECO:0000313" key="3">
    <source>
        <dbReference type="EMBL" id="ARX88401.1"/>
    </source>
</evidence>
<name>A0A1Z1WPL6_9ACTN</name>
<protein>
    <submittedName>
        <fullName evidence="3">Hydrolase</fullName>
    </submittedName>
</protein>
<dbReference type="EMBL" id="CP021748">
    <property type="protein sequence ID" value="ARX88401.1"/>
    <property type="molecule type" value="Genomic_DNA"/>
</dbReference>
<gene>
    <name evidence="3" type="ORF">SMD44_07888</name>
</gene>
<keyword evidence="3" id="KW-0378">Hydrolase</keyword>
<evidence type="ECO:0000256" key="1">
    <source>
        <dbReference type="SAM" id="MobiDB-lite"/>
    </source>
</evidence>
<feature type="chain" id="PRO_5039141931" evidence="2">
    <location>
        <begin position="20"/>
        <end position="119"/>
    </location>
</feature>
<proteinExistence type="predicted"/>
<evidence type="ECO:0000313" key="4">
    <source>
        <dbReference type="Proteomes" id="UP000195880"/>
    </source>
</evidence>
<organism evidence="3 4">
    <name type="scientific">Streptomyces alboflavus</name>
    <dbReference type="NCBI Taxonomy" id="67267"/>
    <lineage>
        <taxon>Bacteria</taxon>
        <taxon>Bacillati</taxon>
        <taxon>Actinomycetota</taxon>
        <taxon>Actinomycetes</taxon>
        <taxon>Kitasatosporales</taxon>
        <taxon>Streptomycetaceae</taxon>
        <taxon>Streptomyces</taxon>
    </lineage>
</organism>
<dbReference type="KEGG" id="salf:SMD44_07888"/>
<feature type="compositionally biased region" description="Low complexity" evidence="1">
    <location>
        <begin position="100"/>
        <end position="119"/>
    </location>
</feature>
<dbReference type="Proteomes" id="UP000195880">
    <property type="component" value="Chromosome"/>
</dbReference>
<dbReference type="AlphaFoldDB" id="A0A1Z1WPL6"/>
<feature type="region of interest" description="Disordered" evidence="1">
    <location>
        <begin position="92"/>
        <end position="119"/>
    </location>
</feature>
<dbReference type="GO" id="GO:0016787">
    <property type="term" value="F:hydrolase activity"/>
    <property type="evidence" value="ECO:0007669"/>
    <property type="project" value="UniProtKB-KW"/>
</dbReference>
<keyword evidence="4" id="KW-1185">Reference proteome</keyword>
<evidence type="ECO:0000256" key="2">
    <source>
        <dbReference type="SAM" id="SignalP"/>
    </source>
</evidence>
<feature type="signal peptide" evidence="2">
    <location>
        <begin position="1"/>
        <end position="19"/>
    </location>
</feature>
<sequence>MRVPSTVGLGLGLAGLLTAAVPAAATPQQPAGRDAAPPQRQHLAWGPCSAAQTELNEAGAQCAKVTVPLDYADPRGRTIQIAISRIKATSPDARRGILLSNPGGPAAPASPTPSRSAPR</sequence>
<reference evidence="3 4" key="1">
    <citation type="submission" date="2017-05" db="EMBL/GenBank/DDBJ databases">
        <title>Streptomyces alboflavus Genome sequencing and assembly.</title>
        <authorList>
            <person name="Wang Y."/>
            <person name="Du B."/>
            <person name="Ding Y."/>
            <person name="Liu H."/>
            <person name="Hou Q."/>
            <person name="Liu K."/>
            <person name="Wang C."/>
            <person name="Yao L."/>
        </authorList>
    </citation>
    <scope>NUCLEOTIDE SEQUENCE [LARGE SCALE GENOMIC DNA]</scope>
    <source>
        <strain evidence="3 4">MDJK44</strain>
    </source>
</reference>